<organism evidence="1 2">
    <name type="scientific">Ilex paraguariensis</name>
    <name type="common">yerba mate</name>
    <dbReference type="NCBI Taxonomy" id="185542"/>
    <lineage>
        <taxon>Eukaryota</taxon>
        <taxon>Viridiplantae</taxon>
        <taxon>Streptophyta</taxon>
        <taxon>Embryophyta</taxon>
        <taxon>Tracheophyta</taxon>
        <taxon>Spermatophyta</taxon>
        <taxon>Magnoliopsida</taxon>
        <taxon>eudicotyledons</taxon>
        <taxon>Gunneridae</taxon>
        <taxon>Pentapetalae</taxon>
        <taxon>asterids</taxon>
        <taxon>campanulids</taxon>
        <taxon>Aquifoliales</taxon>
        <taxon>Aquifoliaceae</taxon>
        <taxon>Ilex</taxon>
    </lineage>
</organism>
<dbReference type="EMBL" id="CAUOFW020008647">
    <property type="protein sequence ID" value="CAK9183461.1"/>
    <property type="molecule type" value="Genomic_DNA"/>
</dbReference>
<proteinExistence type="predicted"/>
<accession>A0ABC8UQX9</accession>
<evidence type="ECO:0000313" key="1">
    <source>
        <dbReference type="EMBL" id="CAK9183461.1"/>
    </source>
</evidence>
<name>A0ABC8UQX9_9AQUA</name>
<dbReference type="AlphaFoldDB" id="A0ABC8UQX9"/>
<dbReference type="PANTHER" id="PTHR37716:SF1">
    <property type="entry name" value="OS07G0568900 PROTEIN"/>
    <property type="match status" value="1"/>
</dbReference>
<dbReference type="PANTHER" id="PTHR37716">
    <property type="entry name" value="OS07G0568900 PROTEIN"/>
    <property type="match status" value="1"/>
</dbReference>
<sequence>MVLRVKMLHLQRLLPLQAHQLLASPLSLINKRGLWVSGFGLDSCEFKRKGTNFHSQCAVEKDSEFEVDPEKAREALRKLDQQLQSLSEKPTNPPKIRELRLGFKITYSASEDPKNLFPKSLAKLK</sequence>
<evidence type="ECO:0000313" key="2">
    <source>
        <dbReference type="Proteomes" id="UP001642360"/>
    </source>
</evidence>
<reference evidence="1 2" key="1">
    <citation type="submission" date="2024-02" db="EMBL/GenBank/DDBJ databases">
        <authorList>
            <person name="Vignale AGUSTIN F."/>
            <person name="Sosa J E."/>
            <person name="Modenutti C."/>
        </authorList>
    </citation>
    <scope>NUCLEOTIDE SEQUENCE [LARGE SCALE GENOMIC DNA]</scope>
</reference>
<gene>
    <name evidence="1" type="ORF">ILEXP_LOCUS53726</name>
</gene>
<dbReference type="Proteomes" id="UP001642360">
    <property type="component" value="Unassembled WGS sequence"/>
</dbReference>
<protein>
    <submittedName>
        <fullName evidence="1">Uncharacterized protein</fullName>
    </submittedName>
</protein>
<keyword evidence="2" id="KW-1185">Reference proteome</keyword>
<comment type="caution">
    <text evidence="1">The sequence shown here is derived from an EMBL/GenBank/DDBJ whole genome shotgun (WGS) entry which is preliminary data.</text>
</comment>